<keyword evidence="4 8" id="KW-1133">Transmembrane helix</keyword>
<dbReference type="PANTHER" id="PTHR10582">
    <property type="entry name" value="TRANSIENT RECEPTOR POTENTIAL ION CHANNEL PROTEIN"/>
    <property type="match status" value="1"/>
</dbReference>
<feature type="region of interest" description="Disordered" evidence="7">
    <location>
        <begin position="206"/>
        <end position="226"/>
    </location>
</feature>
<keyword evidence="6" id="KW-0175">Coiled coil</keyword>
<accession>A0A2Z6R035</accession>
<dbReference type="Proteomes" id="UP000615446">
    <property type="component" value="Unassembled WGS sequence"/>
</dbReference>
<evidence type="ECO:0000313" key="11">
    <source>
        <dbReference type="EMBL" id="GES84512.1"/>
    </source>
</evidence>
<feature type="compositionally biased region" description="Basic and acidic residues" evidence="7">
    <location>
        <begin position="124"/>
        <end position="141"/>
    </location>
</feature>
<reference evidence="10 12" key="1">
    <citation type="submission" date="2017-11" db="EMBL/GenBank/DDBJ databases">
        <title>The genome of Rhizophagus clarus HR1 reveals common genetic basis of auxotrophy among arbuscular mycorrhizal fungi.</title>
        <authorList>
            <person name="Kobayashi Y."/>
        </authorList>
    </citation>
    <scope>NUCLEOTIDE SEQUENCE [LARGE SCALE GENOMIC DNA]</scope>
    <source>
        <strain evidence="10 12">HR1</strain>
    </source>
</reference>
<dbReference type="OrthoDB" id="2436368at2759"/>
<dbReference type="GO" id="GO:0005886">
    <property type="term" value="C:plasma membrane"/>
    <property type="evidence" value="ECO:0007669"/>
    <property type="project" value="TreeGrafter"/>
</dbReference>
<reference evidence="11" key="2">
    <citation type="submission" date="2019-10" db="EMBL/GenBank/DDBJ databases">
        <title>Conservation and host-specific expression of non-tandemly repeated heterogenous ribosome RNA gene in arbuscular mycorrhizal fungi.</title>
        <authorList>
            <person name="Maeda T."/>
            <person name="Kobayashi Y."/>
            <person name="Nakagawa T."/>
            <person name="Ezawa T."/>
            <person name="Yamaguchi K."/>
            <person name="Bino T."/>
            <person name="Nishimoto Y."/>
            <person name="Shigenobu S."/>
            <person name="Kawaguchi M."/>
        </authorList>
    </citation>
    <scope>NUCLEOTIDE SEQUENCE</scope>
    <source>
        <strain evidence="11">HR1</strain>
    </source>
</reference>
<evidence type="ECO:0000256" key="2">
    <source>
        <dbReference type="ARBA" id="ARBA00022692"/>
    </source>
</evidence>
<evidence type="ECO:0000256" key="1">
    <source>
        <dbReference type="ARBA" id="ARBA00004141"/>
    </source>
</evidence>
<protein>
    <recommendedName>
        <fullName evidence="9">Ion transport domain-containing protein</fullName>
    </recommendedName>
</protein>
<dbReference type="Pfam" id="PF00520">
    <property type="entry name" value="Ion_trans"/>
    <property type="match status" value="1"/>
</dbReference>
<feature type="transmembrane region" description="Helical" evidence="8">
    <location>
        <begin position="1062"/>
        <end position="1084"/>
    </location>
</feature>
<feature type="domain" description="Ion transport" evidence="9">
    <location>
        <begin position="1063"/>
        <end position="1336"/>
    </location>
</feature>
<feature type="transmembrane region" description="Helical" evidence="8">
    <location>
        <begin position="1090"/>
        <end position="1112"/>
    </location>
</feature>
<feature type="transmembrane region" description="Helical" evidence="8">
    <location>
        <begin position="1197"/>
        <end position="1223"/>
    </location>
</feature>
<dbReference type="GO" id="GO:0005216">
    <property type="term" value="F:monoatomic ion channel activity"/>
    <property type="evidence" value="ECO:0007669"/>
    <property type="project" value="InterPro"/>
</dbReference>
<dbReference type="EMBL" id="BEXD01000803">
    <property type="protein sequence ID" value="GBB90311.1"/>
    <property type="molecule type" value="Genomic_DNA"/>
</dbReference>
<dbReference type="PANTHER" id="PTHR10582:SF2">
    <property type="entry name" value="INACTIVE"/>
    <property type="match status" value="1"/>
</dbReference>
<feature type="transmembrane region" description="Helical" evidence="8">
    <location>
        <begin position="1308"/>
        <end position="1329"/>
    </location>
</feature>
<proteinExistence type="predicted"/>
<evidence type="ECO:0000259" key="9">
    <source>
        <dbReference type="Pfam" id="PF00520"/>
    </source>
</evidence>
<dbReference type="Proteomes" id="UP000247702">
    <property type="component" value="Unassembled WGS sequence"/>
</dbReference>
<sequence>MSDYYEFKDHRIEITGEKEDYVNDDCTKKKENYRIKISQDGKFAVTFDTANLRIKILQNTDYRRFIFDKEKKVNYSNKNEDEGSIEIDKAIAYFKIKDDLTVDYLYDINYKPRPFVDNDVSPSDNDRKTTRNKNSDSKENKENDKFRWSFDILNMYKNDNRYFILIAISCININEDMMKGTDENIKDNDKSKFKYSPQPSVYEDKDASIDVSLESKSDETPERDDESKKGIAIYRIELNKSIVDEGMNGIYVLNDVTRRCYYNNISGICKFIEDSSEDNKNKSHDIKLRRFIILNFRGIHNFEFSNNYDTFKLGEKFEYPQIIKRKLNNWYTDTNNGCMKILLSCISDKYFLVTRYKKGFQILEVYNLAEMGLETTAKRSVKEDELYNFVNRNIFTINRSQLCFTRGTNIVNLYHMENGLQIALKIFNEIERILFLEFIDSDEKLLIIGKEPGSEKDQEEDKKELKFLIWDLYKTDKVESIKIDNFSIDNIKNFDARLTKTSGNILQIDHCGNVSSVLKKVELKLKGEKIKEKEKKYLAPIDNFPDLEPIINVNNIEPWVKEKFERKTFTLYHCKKGTKKEILQVIVGRSTIQIWHQIKDSKNKDNLPNKGEPFLEYIWTSRTPLYQAGEKTKLRVERLERGLNDDVHDKLTDFYLKVYWYERKNKEKLEEDNEIDKIEEDLKKINEKDIDENEKENQRREVINKVNNDNNSKVKILENIIERKHIIGKFRAVKHACKALEHLNKRCKKQGLVDSYTRSRNYEELITYIKLIVWKFVKHEPQNFKLLDVRHDIMKSLILSDCDDLIKYVLFGNEEAIGNKIVHNELRHIPSNKPWPSKKFLRDDDLDFDKRLIKDNNVAKPENNMELAIYHCKGREAKDTAIVAYLLEYYSRNATDCAGWMCTVSKAIPLLFKYNYDDYTEKLFFKECFVGQTQESVEIIPTEHLTSHDHTKFRAFGIDKLRSNKCKNQEFEFVKPVALRVVPLPCFTINEIIDEKEEYNFYNIIFNIILFLFIPRWYKICRNDENKLSPFSRMVLYGNDVIYDNPAIEAVINFRWQKSRNFYYFLFLRFFVFATCFALVSWSYLDHSIIINQTFLFILIIIFYYLAIYLFATEVSQFLYHGYKRYLNDIFNFLDIISITFAVTIMSIMLKDFQVSDGFASAKEIDTGLNVWISFSVFLVWIELIFYFRLIPYVGIYIYYVNIIIKTIFPFILFMSVVILAFAHTMFVLLRNPVNIKTNDSTYSGVATNSLTNETLDVKLKADFDPKSSDNPFTSFSRAIMATYFWTSDEWVQKDEFDFWAVDLYTCIGSIFLVIILQNMLIAFMSGVYQEVTDKSRQILLKYQANHIANYEALYPLHLWKPEPEPKYIYYLGRPQNYEDWCNIRKDDNKSAICKDFEKKSTFAKFIFKEKDFDRFSIWDYHNYDDDNIKMSIENFKSVNNDFSNNIEYLIRRFKDKNSIGGINDVNKLWDNEFEKFQLKLEKLKTDLKG</sequence>
<feature type="transmembrane region" description="Helical" evidence="8">
    <location>
        <begin position="1170"/>
        <end position="1190"/>
    </location>
</feature>
<evidence type="ECO:0000256" key="8">
    <source>
        <dbReference type="SAM" id="Phobius"/>
    </source>
</evidence>
<feature type="coiled-coil region" evidence="6">
    <location>
        <begin position="661"/>
        <end position="695"/>
    </location>
</feature>
<keyword evidence="3" id="KW-0677">Repeat</keyword>
<evidence type="ECO:0000256" key="6">
    <source>
        <dbReference type="SAM" id="Coils"/>
    </source>
</evidence>
<keyword evidence="5 8" id="KW-0472">Membrane</keyword>
<comment type="caution">
    <text evidence="10">The sequence shown here is derived from an EMBL/GenBank/DDBJ whole genome shotgun (WGS) entry which is preliminary data.</text>
</comment>
<feature type="transmembrane region" description="Helical" evidence="8">
    <location>
        <begin position="999"/>
        <end position="1018"/>
    </location>
</feature>
<evidence type="ECO:0000256" key="5">
    <source>
        <dbReference type="ARBA" id="ARBA00023136"/>
    </source>
</evidence>
<evidence type="ECO:0000256" key="3">
    <source>
        <dbReference type="ARBA" id="ARBA00022737"/>
    </source>
</evidence>
<dbReference type="GO" id="GO:0098703">
    <property type="term" value="P:calcium ion import across plasma membrane"/>
    <property type="evidence" value="ECO:0007669"/>
    <property type="project" value="TreeGrafter"/>
</dbReference>
<dbReference type="STRING" id="94130.A0A2Z6R035"/>
<evidence type="ECO:0000313" key="12">
    <source>
        <dbReference type="Proteomes" id="UP000247702"/>
    </source>
</evidence>
<organism evidence="10 12">
    <name type="scientific">Rhizophagus clarus</name>
    <dbReference type="NCBI Taxonomy" id="94130"/>
    <lineage>
        <taxon>Eukaryota</taxon>
        <taxon>Fungi</taxon>
        <taxon>Fungi incertae sedis</taxon>
        <taxon>Mucoromycota</taxon>
        <taxon>Glomeromycotina</taxon>
        <taxon>Glomeromycetes</taxon>
        <taxon>Glomerales</taxon>
        <taxon>Glomeraceae</taxon>
        <taxon>Rhizophagus</taxon>
    </lineage>
</organism>
<comment type="subcellular location">
    <subcellularLocation>
        <location evidence="1">Membrane</location>
        <topology evidence="1">Multi-pass membrane protein</topology>
    </subcellularLocation>
</comment>
<evidence type="ECO:0000313" key="10">
    <source>
        <dbReference type="EMBL" id="GBB90311.1"/>
    </source>
</evidence>
<dbReference type="EMBL" id="BLAL01000080">
    <property type="protein sequence ID" value="GES84512.1"/>
    <property type="molecule type" value="Genomic_DNA"/>
</dbReference>
<evidence type="ECO:0000256" key="4">
    <source>
        <dbReference type="ARBA" id="ARBA00022989"/>
    </source>
</evidence>
<name>A0A2Z6R035_9GLOM</name>
<dbReference type="InterPro" id="IPR024862">
    <property type="entry name" value="TRPV"/>
</dbReference>
<dbReference type="InterPro" id="IPR005821">
    <property type="entry name" value="Ion_trans_dom"/>
</dbReference>
<evidence type="ECO:0000256" key="7">
    <source>
        <dbReference type="SAM" id="MobiDB-lite"/>
    </source>
</evidence>
<keyword evidence="2 8" id="KW-0812">Transmembrane</keyword>
<keyword evidence="12" id="KW-1185">Reference proteome</keyword>
<feature type="region of interest" description="Disordered" evidence="7">
    <location>
        <begin position="117"/>
        <end position="141"/>
    </location>
</feature>
<gene>
    <name evidence="11" type="ORF">RCL2_001162500</name>
    <name evidence="10" type="ORF">RclHR1_17200003</name>
</gene>
<feature type="transmembrane region" description="Helical" evidence="8">
    <location>
        <begin position="1133"/>
        <end position="1150"/>
    </location>
</feature>